<reference evidence="8 9" key="1">
    <citation type="journal article" date="2018" name="Mol. Genet. Genomics">
        <title>The red deer Cervus elaphus genome CerEla1.0: sequencing, annotating, genes, and chromosomes.</title>
        <authorList>
            <person name="Bana N.A."/>
            <person name="Nyiri A."/>
            <person name="Nagy J."/>
            <person name="Frank K."/>
            <person name="Nagy T."/>
            <person name="Steger V."/>
            <person name="Schiller M."/>
            <person name="Lakatos P."/>
            <person name="Sugar L."/>
            <person name="Horn P."/>
            <person name="Barta E."/>
            <person name="Orosz L."/>
        </authorList>
    </citation>
    <scope>NUCLEOTIDE SEQUENCE [LARGE SCALE GENOMIC DNA]</scope>
    <source>
        <strain evidence="8">Hungarian</strain>
    </source>
</reference>
<feature type="domain" description="NOMO eighth prealbumin-like" evidence="7">
    <location>
        <begin position="382"/>
        <end position="433"/>
    </location>
</feature>
<feature type="compositionally biased region" description="Basic and acidic residues" evidence="2">
    <location>
        <begin position="349"/>
        <end position="369"/>
    </location>
</feature>
<dbReference type="Pfam" id="PF23192">
    <property type="entry name" value="NOMO_12th"/>
    <property type="match status" value="1"/>
</dbReference>
<dbReference type="SUPFAM" id="SSF49452">
    <property type="entry name" value="Starch-binding domain-like"/>
    <property type="match status" value="1"/>
</dbReference>
<feature type="domain" description="NOMO C-terminal transthyretin-like" evidence="5">
    <location>
        <begin position="630"/>
        <end position="681"/>
    </location>
</feature>
<name>A0A212CYU7_CEREH</name>
<evidence type="ECO:0000256" key="1">
    <source>
        <dbReference type="ARBA" id="ARBA00022729"/>
    </source>
</evidence>
<dbReference type="Pfam" id="PF22902">
    <property type="entry name" value="NOMO1-like_9th"/>
    <property type="match status" value="1"/>
</dbReference>
<dbReference type="InterPro" id="IPR008969">
    <property type="entry name" value="CarboxyPept-like_regulatory"/>
</dbReference>
<dbReference type="Proteomes" id="UP000242450">
    <property type="component" value="Chromosome 10"/>
</dbReference>
<dbReference type="AlphaFoldDB" id="A0A212CYU7"/>
<dbReference type="InterPro" id="IPR056191">
    <property type="entry name" value="NOMO_12th"/>
</dbReference>
<keyword evidence="9" id="KW-1185">Reference proteome</keyword>
<dbReference type="Pfam" id="PF23660">
    <property type="entry name" value="NOMO_8th"/>
    <property type="match status" value="1"/>
</dbReference>
<dbReference type="InterPro" id="IPR051417">
    <property type="entry name" value="SDr/BOS_complex"/>
</dbReference>
<keyword evidence="1" id="KW-0732">Signal</keyword>
<evidence type="ECO:0000259" key="6">
    <source>
        <dbReference type="Pfam" id="PF23194"/>
    </source>
</evidence>
<dbReference type="InterPro" id="IPR013784">
    <property type="entry name" value="Carb-bd-like_fold"/>
</dbReference>
<dbReference type="GO" id="GO:0005789">
    <property type="term" value="C:endoplasmic reticulum membrane"/>
    <property type="evidence" value="ECO:0007669"/>
    <property type="project" value="TreeGrafter"/>
</dbReference>
<proteinExistence type="predicted"/>
<dbReference type="Pfam" id="PF23141">
    <property type="entry name" value="Ig_NOMO"/>
    <property type="match status" value="1"/>
</dbReference>
<evidence type="ECO:0000259" key="5">
    <source>
        <dbReference type="Pfam" id="PF23192"/>
    </source>
</evidence>
<dbReference type="InterPro" id="IPR056319">
    <property type="entry name" value="NOMO_7th"/>
</dbReference>
<dbReference type="SUPFAM" id="SSF49464">
    <property type="entry name" value="Carboxypeptidase regulatory domain-like"/>
    <property type="match status" value="1"/>
</dbReference>
<evidence type="ECO:0000313" key="8">
    <source>
        <dbReference type="EMBL" id="OWK11142.1"/>
    </source>
</evidence>
<feature type="domain" description="NOMO seventh transthyretin-like" evidence="4">
    <location>
        <begin position="227"/>
        <end position="299"/>
    </location>
</feature>
<organism evidence="8 9">
    <name type="scientific">Cervus elaphus hippelaphus</name>
    <name type="common">European red deer</name>
    <dbReference type="NCBI Taxonomy" id="46360"/>
    <lineage>
        <taxon>Eukaryota</taxon>
        <taxon>Metazoa</taxon>
        <taxon>Chordata</taxon>
        <taxon>Craniata</taxon>
        <taxon>Vertebrata</taxon>
        <taxon>Euteleostomi</taxon>
        <taxon>Mammalia</taxon>
        <taxon>Eutheria</taxon>
        <taxon>Laurasiatheria</taxon>
        <taxon>Artiodactyla</taxon>
        <taxon>Ruminantia</taxon>
        <taxon>Pecora</taxon>
        <taxon>Cervidae</taxon>
        <taxon>Cervinae</taxon>
        <taxon>Cervus</taxon>
    </lineage>
</organism>
<dbReference type="PANTHER" id="PTHR23303:SF14">
    <property type="entry name" value="BOS COMPLEX SUBUNIT NOMO1-RELATED"/>
    <property type="match status" value="1"/>
</dbReference>
<sequence>MQLFSAHPLLAYFCSTVKTKADGSFRLENITTGTYTIHAQKEHLYFETVTIKIAPNTPQLADIIATGFSVCGQISIIRFPDAVKQMSKYKVVLASQDKDKSLVTVETDAQGSFCFKAKPGTYKVQVMVPEAETRAGLTLKPQMLLLAVTDRPVMDVAFVQFLASVSGKVSCLGKTEVVRSAHMGAHVLYFAVSILHEDWCWKNKSLEVEVLEDDVPAVEFRQTGYMLRCSLSHAITLEFYQDGNGPENVGIYNLSKGVNRFCLSKPGVYKVTPRSCHRFEQAFYTYDTSSPSILTLTAIRHHVLGTITTDKMMDVTVTIKSSIDSEPALVLGPLKSVQELRREQQLAEIESRRQEREKSGEEAGSEGRTKPPVQEMVDELQGPFSYDFSYWARSGEKITVTPSSKELLFYPPSMEATVSGESCPGKLIEIQGKAGLFLEGQIHPELEGVEIVISEKGASSPLITVFTDDKGAYSGGVFRSNLLTQDNGILTFSNLSPGQYYFKPMMKEFRFEPSSQMIEVQEGQNLKITITGYRTAYSCYGTVSSLNGEPEQGVAVEAVGQSDCSIYGEDTVTDEEGKFRLRGLLPGCVYHLQLKAEGNDHIERALPHHRVIVVGNNDIDDVNIIVFRQINQFDLSGNVITSSEYLPTLWVKLYKSDNLDNPIQTVSLGQSLFFHFPPLLRDGQRKLPEQDIAQGSYIALPLTLLVLLAGYNHDKLIPLLLQLTSRLQGVRALGQTASDNSGPEDAKRQAKKQKTRRT</sequence>
<protein>
    <recommendedName>
        <fullName evidence="10">NOMO1</fullName>
    </recommendedName>
</protein>
<accession>A0A212CYU7</accession>
<dbReference type="Gene3D" id="2.60.40.1120">
    <property type="entry name" value="Carboxypeptidase-like, regulatory domain"/>
    <property type="match status" value="1"/>
</dbReference>
<evidence type="ECO:0000259" key="7">
    <source>
        <dbReference type="Pfam" id="PF23660"/>
    </source>
</evidence>
<evidence type="ECO:0000256" key="2">
    <source>
        <dbReference type="SAM" id="MobiDB-lite"/>
    </source>
</evidence>
<dbReference type="InterPro" id="IPR055073">
    <property type="entry name" value="NOMO1-like_9th"/>
</dbReference>
<dbReference type="GO" id="GO:0030246">
    <property type="term" value="F:carbohydrate binding"/>
    <property type="evidence" value="ECO:0007669"/>
    <property type="project" value="InterPro"/>
</dbReference>
<feature type="domain" description="NOMO fifth transthyretin-like" evidence="6">
    <location>
        <begin position="69"/>
        <end position="158"/>
    </location>
</feature>
<dbReference type="EMBL" id="MKHE01000010">
    <property type="protein sequence ID" value="OWK11142.1"/>
    <property type="molecule type" value="Genomic_DNA"/>
</dbReference>
<feature type="region of interest" description="Disordered" evidence="2">
    <location>
        <begin position="349"/>
        <end position="374"/>
    </location>
</feature>
<dbReference type="Pfam" id="PF23194">
    <property type="entry name" value="NOMO_5th"/>
    <property type="match status" value="1"/>
</dbReference>
<dbReference type="InterPro" id="IPR056190">
    <property type="entry name" value="NOMO_5th"/>
</dbReference>
<evidence type="ECO:0000313" key="9">
    <source>
        <dbReference type="Proteomes" id="UP000242450"/>
    </source>
</evidence>
<dbReference type="InterPro" id="IPR056187">
    <property type="entry name" value="NOMO_8th"/>
</dbReference>
<evidence type="ECO:0000259" key="3">
    <source>
        <dbReference type="Pfam" id="PF22902"/>
    </source>
</evidence>
<feature type="compositionally biased region" description="Basic residues" evidence="2">
    <location>
        <begin position="749"/>
        <end position="758"/>
    </location>
</feature>
<dbReference type="PANTHER" id="PTHR23303">
    <property type="entry name" value="CARBOXYPEPTIDASE REGULATORY REGION-CONTAINING"/>
    <property type="match status" value="1"/>
</dbReference>
<dbReference type="SUPFAM" id="SSF49478">
    <property type="entry name" value="Cna protein B-type domain"/>
    <property type="match status" value="1"/>
</dbReference>
<evidence type="ECO:0000259" key="4">
    <source>
        <dbReference type="Pfam" id="PF23141"/>
    </source>
</evidence>
<dbReference type="OrthoDB" id="10263633at2759"/>
<gene>
    <name evidence="8" type="ORF">Celaphus_00006956</name>
</gene>
<feature type="region of interest" description="Disordered" evidence="2">
    <location>
        <begin position="735"/>
        <end position="758"/>
    </location>
</feature>
<comment type="caution">
    <text evidence="8">The sequence shown here is derived from an EMBL/GenBank/DDBJ whole genome shotgun (WGS) entry which is preliminary data.</text>
</comment>
<evidence type="ECO:0008006" key="10">
    <source>
        <dbReference type="Google" id="ProtNLM"/>
    </source>
</evidence>
<feature type="domain" description="NOMO-like ninth beta-sandwich" evidence="3">
    <location>
        <begin position="434"/>
        <end position="479"/>
    </location>
</feature>